<dbReference type="EMBL" id="BTGU01000285">
    <property type="protein sequence ID" value="GMN66069.1"/>
    <property type="molecule type" value="Genomic_DNA"/>
</dbReference>
<name>A0AA88E1H6_FICCA</name>
<dbReference type="Gene3D" id="3.30.559.10">
    <property type="entry name" value="Chloramphenicol acetyltransferase-like domain"/>
    <property type="match status" value="1"/>
</dbReference>
<keyword evidence="3" id="KW-0012">Acyltransferase</keyword>
<evidence type="ECO:0000256" key="3">
    <source>
        <dbReference type="ARBA" id="ARBA00023315"/>
    </source>
</evidence>
<organism evidence="4 5">
    <name type="scientific">Ficus carica</name>
    <name type="common">Common fig</name>
    <dbReference type="NCBI Taxonomy" id="3494"/>
    <lineage>
        <taxon>Eukaryota</taxon>
        <taxon>Viridiplantae</taxon>
        <taxon>Streptophyta</taxon>
        <taxon>Embryophyta</taxon>
        <taxon>Tracheophyta</taxon>
        <taxon>Spermatophyta</taxon>
        <taxon>Magnoliopsida</taxon>
        <taxon>eudicotyledons</taxon>
        <taxon>Gunneridae</taxon>
        <taxon>Pentapetalae</taxon>
        <taxon>rosids</taxon>
        <taxon>fabids</taxon>
        <taxon>Rosales</taxon>
        <taxon>Moraceae</taxon>
        <taxon>Ficeae</taxon>
        <taxon>Ficus</taxon>
    </lineage>
</organism>
<dbReference type="AlphaFoldDB" id="A0AA88E1H6"/>
<keyword evidence="2" id="KW-0808">Transferase</keyword>
<gene>
    <name evidence="4" type="ORF">TIFTF001_035139</name>
</gene>
<evidence type="ECO:0000313" key="4">
    <source>
        <dbReference type="EMBL" id="GMN66069.1"/>
    </source>
</evidence>
<accession>A0AA88E1H6</accession>
<dbReference type="PANTHER" id="PTHR31623:SF122">
    <property type="entry name" value="HXXXD-TYPE ACYL-TRANSFERASE FAMILY PROTEIN"/>
    <property type="match status" value="1"/>
</dbReference>
<dbReference type="Pfam" id="PF02458">
    <property type="entry name" value="Transferase"/>
    <property type="match status" value="1"/>
</dbReference>
<evidence type="ECO:0000256" key="2">
    <source>
        <dbReference type="ARBA" id="ARBA00022679"/>
    </source>
</evidence>
<comment type="caution">
    <text evidence="4">The sequence shown here is derived from an EMBL/GenBank/DDBJ whole genome shotgun (WGS) entry which is preliminary data.</text>
</comment>
<keyword evidence="5" id="KW-1185">Reference proteome</keyword>
<dbReference type="Proteomes" id="UP001187192">
    <property type="component" value="Unassembled WGS sequence"/>
</dbReference>
<reference evidence="4" key="1">
    <citation type="submission" date="2023-07" db="EMBL/GenBank/DDBJ databases">
        <title>draft genome sequence of fig (Ficus carica).</title>
        <authorList>
            <person name="Takahashi T."/>
            <person name="Nishimura K."/>
        </authorList>
    </citation>
    <scope>NUCLEOTIDE SEQUENCE</scope>
</reference>
<comment type="similarity">
    <text evidence="1">Belongs to the plant acyltransferase family.</text>
</comment>
<proteinExistence type="inferred from homology"/>
<evidence type="ECO:0000313" key="5">
    <source>
        <dbReference type="Proteomes" id="UP001187192"/>
    </source>
</evidence>
<protein>
    <submittedName>
        <fullName evidence="4">Uncharacterized protein</fullName>
    </submittedName>
</protein>
<sequence>MEASDSASGSRRPSLLLQTVDLRKRFVPLLPENYAGNLIWMYGATSPEFNETKLQNLVVTLRKGLEDFKESCDTRIGLAEVRNFVDVVRNHKKNGDVDTISSRCRFPFYEVNFGWGKPSWVCFLSISGKNVIIMMDTVDGDGIEVALSLGEEEMSFFERNQELLSFASFKNLLSAI</sequence>
<evidence type="ECO:0000256" key="1">
    <source>
        <dbReference type="ARBA" id="ARBA00009861"/>
    </source>
</evidence>
<dbReference type="InterPro" id="IPR023213">
    <property type="entry name" value="CAT-like_dom_sf"/>
</dbReference>
<dbReference type="PANTHER" id="PTHR31623">
    <property type="entry name" value="F21J9.9"/>
    <property type="match status" value="1"/>
</dbReference>
<dbReference type="GO" id="GO:0016746">
    <property type="term" value="F:acyltransferase activity"/>
    <property type="evidence" value="ECO:0007669"/>
    <property type="project" value="UniProtKB-KW"/>
</dbReference>